<dbReference type="OMA" id="MTPQGHT"/>
<feature type="domain" description="Fibronectin type-III" evidence="4">
    <location>
        <begin position="13"/>
        <end position="101"/>
    </location>
</feature>
<evidence type="ECO:0000256" key="3">
    <source>
        <dbReference type="SAM" id="SignalP"/>
    </source>
</evidence>
<evidence type="ECO:0000313" key="6">
    <source>
        <dbReference type="Proteomes" id="UP001501920"/>
    </source>
</evidence>
<feature type="transmembrane region" description="Helical" evidence="2">
    <location>
        <begin position="231"/>
        <end position="254"/>
    </location>
</feature>
<dbReference type="SUPFAM" id="SSF49265">
    <property type="entry name" value="Fibronectin type III"/>
    <property type="match status" value="1"/>
</dbReference>
<evidence type="ECO:0000259" key="4">
    <source>
        <dbReference type="Pfam" id="PF01108"/>
    </source>
</evidence>
<keyword evidence="2" id="KW-1133">Transmembrane helix</keyword>
<feature type="signal peptide" evidence="3">
    <location>
        <begin position="1"/>
        <end position="22"/>
    </location>
</feature>
<name>A0A3B4D614_PYGNA</name>
<dbReference type="GO" id="GO:0005886">
    <property type="term" value="C:plasma membrane"/>
    <property type="evidence" value="ECO:0007669"/>
    <property type="project" value="TreeGrafter"/>
</dbReference>
<dbReference type="GeneID" id="108425461"/>
<proteinExistence type="predicted"/>
<keyword evidence="6" id="KW-1185">Reference proteome</keyword>
<dbReference type="STRING" id="42514.ENSPNAP00000018364"/>
<dbReference type="Gene3D" id="2.60.40.10">
    <property type="entry name" value="Immunoglobulins"/>
    <property type="match status" value="1"/>
</dbReference>
<reference evidence="5" key="2">
    <citation type="submission" date="2025-08" db="UniProtKB">
        <authorList>
            <consortium name="Ensembl"/>
        </authorList>
    </citation>
    <scope>IDENTIFICATION</scope>
</reference>
<evidence type="ECO:0000313" key="5">
    <source>
        <dbReference type="Ensembl" id="ENSPNAP00000018364.1"/>
    </source>
</evidence>
<dbReference type="InterPro" id="IPR036116">
    <property type="entry name" value="FN3_sf"/>
</dbReference>
<evidence type="ECO:0000256" key="1">
    <source>
        <dbReference type="SAM" id="MobiDB-lite"/>
    </source>
</evidence>
<dbReference type="Ensembl" id="ENSPNAT00000038941.2">
    <property type="protein sequence ID" value="ENSPNAP00000018364.1"/>
    <property type="gene ID" value="ENSPNAG00000024743.2"/>
</dbReference>
<dbReference type="RefSeq" id="NP_001347744.1">
    <property type="nucleotide sequence ID" value="NM_001360815.1"/>
</dbReference>
<organism evidence="5 6">
    <name type="scientific">Pygocentrus nattereri</name>
    <name type="common">Red-bellied piranha</name>
    <dbReference type="NCBI Taxonomy" id="42514"/>
    <lineage>
        <taxon>Eukaryota</taxon>
        <taxon>Metazoa</taxon>
        <taxon>Chordata</taxon>
        <taxon>Craniata</taxon>
        <taxon>Vertebrata</taxon>
        <taxon>Euteleostomi</taxon>
        <taxon>Actinopterygii</taxon>
        <taxon>Neopterygii</taxon>
        <taxon>Teleostei</taxon>
        <taxon>Ostariophysi</taxon>
        <taxon>Characiformes</taxon>
        <taxon>Characoidei</taxon>
        <taxon>Pygocentrus</taxon>
    </lineage>
</organism>
<keyword evidence="2" id="KW-0812">Transmembrane</keyword>
<sequence>MFQSPELRLFLPFLACLSHVLCFASRPTNVSVSCHNFKNVVYWNYSDPSQKPEFAVTIGVYRGEQPPVLKTTESYLDISNYTDEADNVYDVYVEAWLNGSENARSSQVVKFTYSQDFPKSSVFSKCAVDFPHINVSALQHTVQLSFVHPYVLYDSESLNYDFTYTVTCNETECGNAECSIDEDLCADVMHIPEDLYGRCFSIHLAAYINSIPIETSKEVCSYPDPKPDVTLITSLVCIGVGVLLIFIAAGAMMYKKVAQPESQNAIISKVLRMVKTDPSVMDPERPTVSEVRSISHTPLLITPDDVMSISTSPSPPAENTHFPVQPITDADLVEDQEHGGGEEDDDFNGFSDSFSGYDCQKFPLEMSPGDTVEAYRP</sequence>
<reference evidence="5" key="3">
    <citation type="submission" date="2025-09" db="UniProtKB">
        <authorList>
            <consortium name="Ensembl"/>
        </authorList>
    </citation>
    <scope>IDENTIFICATION</scope>
</reference>
<keyword evidence="2" id="KW-0472">Membrane</keyword>
<dbReference type="Pfam" id="PF01108">
    <property type="entry name" value="Tissue_fac"/>
    <property type="match status" value="1"/>
</dbReference>
<dbReference type="GeneTree" id="ENSGT00990000204028"/>
<dbReference type="InterPro" id="IPR003961">
    <property type="entry name" value="FN3_dom"/>
</dbReference>
<dbReference type="OrthoDB" id="8758322at2759"/>
<dbReference type="Proteomes" id="UP001501920">
    <property type="component" value="Chromosome 5"/>
</dbReference>
<dbReference type="AlphaFoldDB" id="A0A3B4D614"/>
<dbReference type="PANTHER" id="PTHR20859:SF87">
    <property type="entry name" value="CYTOKINE RECEPTOR FAMILY MEMBER B13-RELATED"/>
    <property type="match status" value="1"/>
</dbReference>
<dbReference type="InterPro" id="IPR050650">
    <property type="entry name" value="Type-II_Cytokine-TF_Rcpt"/>
</dbReference>
<dbReference type="GO" id="GO:0004896">
    <property type="term" value="F:cytokine receptor activity"/>
    <property type="evidence" value="ECO:0007669"/>
    <property type="project" value="TreeGrafter"/>
</dbReference>
<feature type="chain" id="PRO_5017229069" description="Fibronectin type-III domain-containing protein" evidence="3">
    <location>
        <begin position="23"/>
        <end position="377"/>
    </location>
</feature>
<evidence type="ECO:0000256" key="2">
    <source>
        <dbReference type="SAM" id="Phobius"/>
    </source>
</evidence>
<dbReference type="PANTHER" id="PTHR20859">
    <property type="entry name" value="INTERFERON/INTERLEUKIN RECEPTOR"/>
    <property type="match status" value="1"/>
</dbReference>
<dbReference type="InterPro" id="IPR013783">
    <property type="entry name" value="Ig-like_fold"/>
</dbReference>
<keyword evidence="3" id="KW-0732">Signal</keyword>
<reference evidence="5 6" key="1">
    <citation type="submission" date="2020-10" db="EMBL/GenBank/DDBJ databases">
        <title>Pygocentrus nattereri (red-bellied piranha) genome, fPygNat1, primary haplotype.</title>
        <authorList>
            <person name="Myers G."/>
            <person name="Meyer A."/>
            <person name="Karagic N."/>
            <person name="Pippel M."/>
            <person name="Winkler S."/>
            <person name="Tracey A."/>
            <person name="Wood J."/>
            <person name="Formenti G."/>
            <person name="Howe K."/>
            <person name="Fedrigo O."/>
            <person name="Jarvis E.D."/>
        </authorList>
    </citation>
    <scope>NUCLEOTIDE SEQUENCE [LARGE SCALE GENOMIC DNA]</scope>
</reference>
<dbReference type="CTD" id="794493"/>
<protein>
    <recommendedName>
        <fullName evidence="4">Fibronectin type-III domain-containing protein</fullName>
    </recommendedName>
</protein>
<feature type="region of interest" description="Disordered" evidence="1">
    <location>
        <begin position="335"/>
        <end position="377"/>
    </location>
</feature>
<accession>A0A3B4D614</accession>